<evidence type="ECO:0000259" key="1">
    <source>
        <dbReference type="Pfam" id="PF25181"/>
    </source>
</evidence>
<name>B3SZT7_9ZZZZ</name>
<dbReference type="AlphaFoldDB" id="B3SZT7"/>
<dbReference type="Pfam" id="PF25181">
    <property type="entry name" value="Phage_Bbp19"/>
    <property type="match status" value="1"/>
</dbReference>
<proteinExistence type="predicted"/>
<sequence length="97" mass="11151">MRLSEKEKKRLADYRTIFEGPQGQRVLSDLCHRHGIFDPCHVPGDPYSTAYNDGRRSVIIDLLRYLGTDLERLDNLLIQPYGDYDPRGTSDERVAAI</sequence>
<accession>B3SZT7</accession>
<gene>
    <name evidence="2" type="ORF">ALOHA_HF400048F7ctg1g12</name>
</gene>
<dbReference type="EMBL" id="EU016559">
    <property type="protein sequence ID" value="ABZ05845.1"/>
    <property type="molecule type" value="Genomic_DNA"/>
</dbReference>
<protein>
    <recommendedName>
        <fullName evidence="1">Bbp19-like phage domain-containing protein</fullName>
    </recommendedName>
</protein>
<dbReference type="InterPro" id="IPR057447">
    <property type="entry name" value="Bbp19-like_phage"/>
</dbReference>
<feature type="domain" description="Bbp19-like phage" evidence="1">
    <location>
        <begin position="14"/>
        <end position="72"/>
    </location>
</feature>
<organism evidence="2">
    <name type="scientific">uncultured marine microorganism HF4000_48F7</name>
    <dbReference type="NCBI Taxonomy" id="455500"/>
    <lineage>
        <taxon>unclassified sequences</taxon>
        <taxon>environmental samples</taxon>
    </lineage>
</organism>
<evidence type="ECO:0000313" key="2">
    <source>
        <dbReference type="EMBL" id="ABZ05845.1"/>
    </source>
</evidence>
<reference evidence="2" key="1">
    <citation type="journal article" date="2008" name="ISME J.">
        <title>Genomic patterns of recombination, clonal divergence and environment in marine microbial populations.</title>
        <authorList>
            <person name="Konstantinidis K.T."/>
            <person name="Delong E.F."/>
        </authorList>
    </citation>
    <scope>NUCLEOTIDE SEQUENCE</scope>
</reference>